<proteinExistence type="predicted"/>
<keyword evidence="2" id="KW-1185">Reference proteome</keyword>
<organism evidence="1 2">
    <name type="scientific">Chelatococcus albus</name>
    <dbReference type="NCBI Taxonomy" id="3047466"/>
    <lineage>
        <taxon>Bacteria</taxon>
        <taxon>Pseudomonadati</taxon>
        <taxon>Pseudomonadota</taxon>
        <taxon>Alphaproteobacteria</taxon>
        <taxon>Hyphomicrobiales</taxon>
        <taxon>Chelatococcaceae</taxon>
        <taxon>Chelatococcus</taxon>
    </lineage>
</organism>
<protein>
    <submittedName>
        <fullName evidence="1">Uncharacterized protein</fullName>
    </submittedName>
</protein>
<accession>A0ABT7AFZ3</accession>
<evidence type="ECO:0000313" key="1">
    <source>
        <dbReference type="EMBL" id="MDJ1158284.1"/>
    </source>
</evidence>
<comment type="caution">
    <text evidence="1">The sequence shown here is derived from an EMBL/GenBank/DDBJ whole genome shotgun (WGS) entry which is preliminary data.</text>
</comment>
<sequence length="181" mass="19802">MARFAATLKAAFVGAAATAIVGGLTAYVTWAKQSEANELARRSLELQVAKATSERNMERSRADRLQALIRDAATHYTDTIDRLLVEVRRELERKEGPSQLAPAARAMVAARDEFRGAFDAVRVQLDGDFDRVSLELSAGPADEARLRQILEALQRSWPAKKSALELAIRKVLDDLGLKAGA</sequence>
<reference evidence="1 2" key="1">
    <citation type="submission" date="2023-05" db="EMBL/GenBank/DDBJ databases">
        <title>Chelatococcus sp. nov., a moderately thermophilic bacterium isolated from hot spring microbial mat.</title>
        <authorList>
            <person name="Hu C.-J."/>
            <person name="Li W.-J."/>
        </authorList>
    </citation>
    <scope>NUCLEOTIDE SEQUENCE [LARGE SCALE GENOMIC DNA]</scope>
    <source>
        <strain evidence="1 2">SYSU G07232</strain>
    </source>
</reference>
<dbReference type="RefSeq" id="WP_283740275.1">
    <property type="nucleotide sequence ID" value="NZ_JASJEV010000004.1"/>
</dbReference>
<dbReference type="EMBL" id="JASJEV010000004">
    <property type="protein sequence ID" value="MDJ1158284.1"/>
    <property type="molecule type" value="Genomic_DNA"/>
</dbReference>
<dbReference type="Proteomes" id="UP001321492">
    <property type="component" value="Unassembled WGS sequence"/>
</dbReference>
<gene>
    <name evidence="1" type="ORF">QNA08_08570</name>
</gene>
<name>A0ABT7AFZ3_9HYPH</name>
<evidence type="ECO:0000313" key="2">
    <source>
        <dbReference type="Proteomes" id="UP001321492"/>
    </source>
</evidence>